<feature type="compositionally biased region" description="Basic and acidic residues" evidence="1">
    <location>
        <begin position="385"/>
        <end position="395"/>
    </location>
</feature>
<gene>
    <name evidence="2" type="ORF">AB8998_02120</name>
</gene>
<reference evidence="2 3" key="1">
    <citation type="submission" date="2024-08" db="EMBL/GenBank/DDBJ databases">
        <title>Mycobacterium servetensis sp. nov., a novel rapid-growing mycobacterial species recovered from a human patient in Zaragoza, Spain.</title>
        <authorList>
            <person name="Tristancho-Baro A.I."/>
            <person name="Buenestado-Serrano S."/>
            <person name="Garcia De Viedma D."/>
            <person name="Milagro-Beamonte A."/>
            <person name="Burillo N."/>
            <person name="Sanz S."/>
            <person name="Lopez-Calleja A.I."/>
            <person name="Penas-Utrilla D."/>
            <person name="Guardingo M."/>
            <person name="Garcia M.J."/>
            <person name="Vinuelas-Bayon J."/>
        </authorList>
    </citation>
    <scope>NUCLEOTIDE SEQUENCE [LARGE SCALE GENOMIC DNA]</scope>
    <source>
        <strain evidence="3">HUMS_12744610</strain>
    </source>
</reference>
<feature type="region of interest" description="Disordered" evidence="1">
    <location>
        <begin position="304"/>
        <end position="395"/>
    </location>
</feature>
<dbReference type="RefSeq" id="WP_369736596.1">
    <property type="nucleotide sequence ID" value="NZ_JBGEDP010000001.1"/>
</dbReference>
<keyword evidence="3" id="KW-1185">Reference proteome</keyword>
<accession>A0ABV4BXC4</accession>
<name>A0ABV4BXC4_9MYCO</name>
<evidence type="ECO:0000256" key="1">
    <source>
        <dbReference type="SAM" id="MobiDB-lite"/>
    </source>
</evidence>
<evidence type="ECO:0000313" key="3">
    <source>
        <dbReference type="Proteomes" id="UP001564760"/>
    </source>
</evidence>
<feature type="compositionally biased region" description="Low complexity" evidence="1">
    <location>
        <begin position="269"/>
        <end position="281"/>
    </location>
</feature>
<feature type="compositionally biased region" description="Gly residues" evidence="1">
    <location>
        <begin position="325"/>
        <end position="337"/>
    </location>
</feature>
<evidence type="ECO:0000313" key="2">
    <source>
        <dbReference type="EMBL" id="MEY8013936.1"/>
    </source>
</evidence>
<feature type="compositionally biased region" description="Low complexity" evidence="1">
    <location>
        <begin position="304"/>
        <end position="324"/>
    </location>
</feature>
<organism evidence="2 3">
    <name type="scientific">Mycobacterium servetii</name>
    <dbReference type="NCBI Taxonomy" id="3237418"/>
    <lineage>
        <taxon>Bacteria</taxon>
        <taxon>Bacillati</taxon>
        <taxon>Actinomycetota</taxon>
        <taxon>Actinomycetes</taxon>
        <taxon>Mycobacteriales</taxon>
        <taxon>Mycobacteriaceae</taxon>
        <taxon>Mycobacterium</taxon>
    </lineage>
</organism>
<feature type="compositionally biased region" description="Basic and acidic residues" evidence="1">
    <location>
        <begin position="342"/>
        <end position="357"/>
    </location>
</feature>
<feature type="compositionally biased region" description="Low complexity" evidence="1">
    <location>
        <begin position="179"/>
        <end position="188"/>
    </location>
</feature>
<dbReference type="EMBL" id="JBGEDP010000001">
    <property type="protein sequence ID" value="MEY8013936.1"/>
    <property type="molecule type" value="Genomic_DNA"/>
</dbReference>
<comment type="caution">
    <text evidence="2">The sequence shown here is derived from an EMBL/GenBank/DDBJ whole genome shotgun (WGS) entry which is preliminary data.</text>
</comment>
<feature type="region of interest" description="Disordered" evidence="1">
    <location>
        <begin position="149"/>
        <end position="283"/>
    </location>
</feature>
<feature type="compositionally biased region" description="Gly residues" evidence="1">
    <location>
        <begin position="164"/>
        <end position="178"/>
    </location>
</feature>
<sequence length="395" mass="39415">MPSSTSEFAFHDAAAQFHALAEALNSLPALDPIDGEGATADAVNGIIADQRQWESAMAMKASEIAQACQQQHAVDQQLAQAPSVQDVEEAKRRLDEAQGDNAKAQKMNEYEDVKREHDNAVEVHASGTQPTVGTLGGVTVPTALGGHWGSGEAYGGSSSTDPFTGGGGSGGSGDGSSAGAGDTSLSSDTSDAGNQAKPMLGGGQPQMPPMAQQPQAPQMPQGGASPGAGGGAPSMPPMRGATLPKDKDKDKDKGSDPLDDLKTDLSGDAAAGAAGAAAGAAMERGATIQGAHTRADISGLNRPAVGAVGGAQPVPPQGGMMSGPMGAGVPGGGGAGGSKPKPRADIKSSDPKQHGMDSIEDAVEGGILGRTTAEKPDLTPNSSVTEDKERGRWES</sequence>
<dbReference type="Proteomes" id="UP001564760">
    <property type="component" value="Unassembled WGS sequence"/>
</dbReference>
<feature type="compositionally biased region" description="Low complexity" evidence="1">
    <location>
        <begin position="209"/>
        <end position="223"/>
    </location>
</feature>
<feature type="compositionally biased region" description="Basic and acidic residues" evidence="1">
    <location>
        <begin position="244"/>
        <end position="265"/>
    </location>
</feature>
<protein>
    <submittedName>
        <fullName evidence="2">Uncharacterized protein</fullName>
    </submittedName>
</protein>
<proteinExistence type="predicted"/>